<dbReference type="RefSeq" id="WP_114804473.1">
    <property type="nucleotide sequence ID" value="NZ_QQAV01000012.1"/>
</dbReference>
<evidence type="ECO:0000313" key="2">
    <source>
        <dbReference type="EMBL" id="RDI19640.1"/>
    </source>
</evidence>
<sequence>MVDTVPVTFITGAAGFVGLALVEHLLARGETVVGWDVAPLPEAAQRALATLPGRFTALRGDVGDAAALEAALALHRPQRLVLLAAVTAAAERERRAPECIFAVNLVAVTTALRLAAAQGVQRVLLASSGSAYGASGRLPGPLHETDTPLQPEGLYGISKMAAEAAAYRLADLLGMDLRIGRLGTCFGPWERDTGVRDTPSAPLQALRLLRARQPVRLPRPLRRDWLYVRDAAAAIAGLLDTEAPSQPIYNLAAGFEWSVADWCAWLATQPGFESADWGIAAEGDAANIEPYADYDRASMDITALRRDTGFVPHYDLPRAGADFLAWLQRSAAPAHV</sequence>
<feature type="domain" description="NAD-dependent epimerase/dehydratase" evidence="1">
    <location>
        <begin position="9"/>
        <end position="252"/>
    </location>
</feature>
<organism evidence="2 3">
    <name type="scientific">Pseudacidovorax intermedius</name>
    <dbReference type="NCBI Taxonomy" id="433924"/>
    <lineage>
        <taxon>Bacteria</taxon>
        <taxon>Pseudomonadati</taxon>
        <taxon>Pseudomonadota</taxon>
        <taxon>Betaproteobacteria</taxon>
        <taxon>Burkholderiales</taxon>
        <taxon>Comamonadaceae</taxon>
        <taxon>Pseudacidovorax</taxon>
    </lineage>
</organism>
<dbReference type="InterPro" id="IPR050177">
    <property type="entry name" value="Lipid_A_modif_metabolic_enz"/>
</dbReference>
<dbReference type="STRING" id="433924.NS331_18580"/>
<dbReference type="CDD" id="cd08946">
    <property type="entry name" value="SDR_e"/>
    <property type="match status" value="1"/>
</dbReference>
<dbReference type="PANTHER" id="PTHR43245">
    <property type="entry name" value="BIFUNCTIONAL POLYMYXIN RESISTANCE PROTEIN ARNA"/>
    <property type="match status" value="1"/>
</dbReference>
<reference evidence="2 3" key="1">
    <citation type="submission" date="2018-07" db="EMBL/GenBank/DDBJ databases">
        <title>Genomic Encyclopedia of Type Strains, Phase IV (KMG-IV): sequencing the most valuable type-strain genomes for metagenomic binning, comparative biology and taxonomic classification.</title>
        <authorList>
            <person name="Goeker M."/>
        </authorList>
    </citation>
    <scope>NUCLEOTIDE SEQUENCE [LARGE SCALE GENOMIC DNA]</scope>
    <source>
        <strain evidence="2 3">DSM 21352</strain>
    </source>
</reference>
<evidence type="ECO:0000313" key="3">
    <source>
        <dbReference type="Proteomes" id="UP000255265"/>
    </source>
</evidence>
<dbReference type="InterPro" id="IPR001509">
    <property type="entry name" value="Epimerase_deHydtase"/>
</dbReference>
<dbReference type="Gene3D" id="3.40.50.720">
    <property type="entry name" value="NAD(P)-binding Rossmann-like Domain"/>
    <property type="match status" value="1"/>
</dbReference>
<keyword evidence="3" id="KW-1185">Reference proteome</keyword>
<name>A0A370F6N4_9BURK</name>
<gene>
    <name evidence="2" type="ORF">DFR41_112147</name>
</gene>
<dbReference type="Pfam" id="PF01370">
    <property type="entry name" value="Epimerase"/>
    <property type="match status" value="1"/>
</dbReference>
<dbReference type="Proteomes" id="UP000255265">
    <property type="component" value="Unassembled WGS sequence"/>
</dbReference>
<dbReference type="PANTHER" id="PTHR43245:SF55">
    <property type="entry name" value="NAD(P)-BINDING DOMAIN-CONTAINING PROTEIN"/>
    <property type="match status" value="1"/>
</dbReference>
<dbReference type="SUPFAM" id="SSF51735">
    <property type="entry name" value="NAD(P)-binding Rossmann-fold domains"/>
    <property type="match status" value="1"/>
</dbReference>
<protein>
    <submittedName>
        <fullName evidence="2">UDP-glucuronate 4-epimerase</fullName>
    </submittedName>
</protein>
<dbReference type="OrthoDB" id="9801056at2"/>
<dbReference type="InterPro" id="IPR036291">
    <property type="entry name" value="NAD(P)-bd_dom_sf"/>
</dbReference>
<proteinExistence type="predicted"/>
<comment type="caution">
    <text evidence="2">The sequence shown here is derived from an EMBL/GenBank/DDBJ whole genome shotgun (WGS) entry which is preliminary data.</text>
</comment>
<evidence type="ECO:0000259" key="1">
    <source>
        <dbReference type="Pfam" id="PF01370"/>
    </source>
</evidence>
<dbReference type="AlphaFoldDB" id="A0A370F6N4"/>
<dbReference type="EMBL" id="QQAV01000012">
    <property type="protein sequence ID" value="RDI19640.1"/>
    <property type="molecule type" value="Genomic_DNA"/>
</dbReference>
<accession>A0A370F6N4</accession>